<dbReference type="EMBL" id="CM037619">
    <property type="protein sequence ID" value="KAH8006769.1"/>
    <property type="molecule type" value="Genomic_DNA"/>
</dbReference>
<keyword evidence="2" id="KW-1185">Reference proteome</keyword>
<accession>A0ACB8FN81</accession>
<reference evidence="1" key="1">
    <citation type="submission" date="2021-08" db="EMBL/GenBank/DDBJ databases">
        <title>The first chromosome-level gecko genome reveals the dynamic sex chromosomes of Neotropical dwarf geckos (Sphaerodactylidae: Sphaerodactylus).</title>
        <authorList>
            <person name="Pinto B.J."/>
            <person name="Keating S.E."/>
            <person name="Gamble T."/>
        </authorList>
    </citation>
    <scope>NUCLEOTIDE SEQUENCE</scope>
    <source>
        <strain evidence="1">TG3544</strain>
    </source>
</reference>
<dbReference type="Proteomes" id="UP000827872">
    <property type="component" value="Linkage Group LG06"/>
</dbReference>
<protein>
    <submittedName>
        <fullName evidence="1">Uncharacterized protein</fullName>
    </submittedName>
</protein>
<sequence>MTWETPTPHWSYMKLGLVPGHPNSRRMMCKLEVQERILLAHREGCTILVHLLPTFVVVRGDGQFNAPDRGARGRRQAANCRSGCLQNDSDGPDSGIFSFASEALASAGISEITDTASTWTTFPTPTASSRGPAPASGITASTHSSSTPAKAVSTGPTTSESPVYLTTATAISWLSPANQIIRWKLT</sequence>
<evidence type="ECO:0000313" key="2">
    <source>
        <dbReference type="Proteomes" id="UP000827872"/>
    </source>
</evidence>
<comment type="caution">
    <text evidence="1">The sequence shown here is derived from an EMBL/GenBank/DDBJ whole genome shotgun (WGS) entry which is preliminary data.</text>
</comment>
<organism evidence="1 2">
    <name type="scientific">Sphaerodactylus townsendi</name>
    <dbReference type="NCBI Taxonomy" id="933632"/>
    <lineage>
        <taxon>Eukaryota</taxon>
        <taxon>Metazoa</taxon>
        <taxon>Chordata</taxon>
        <taxon>Craniata</taxon>
        <taxon>Vertebrata</taxon>
        <taxon>Euteleostomi</taxon>
        <taxon>Lepidosauria</taxon>
        <taxon>Squamata</taxon>
        <taxon>Bifurcata</taxon>
        <taxon>Gekkota</taxon>
        <taxon>Sphaerodactylidae</taxon>
        <taxon>Sphaerodactylus</taxon>
    </lineage>
</organism>
<evidence type="ECO:0000313" key="1">
    <source>
        <dbReference type="EMBL" id="KAH8006769.1"/>
    </source>
</evidence>
<name>A0ACB8FN81_9SAUR</name>
<proteinExistence type="predicted"/>
<gene>
    <name evidence="1" type="ORF">K3G42_012919</name>
</gene>